<evidence type="ECO:0000313" key="2">
    <source>
        <dbReference type="Proteomes" id="UP001230908"/>
    </source>
</evidence>
<dbReference type="RefSeq" id="WP_308718009.1">
    <property type="nucleotide sequence ID" value="NZ_JAVHUY010000062.1"/>
</dbReference>
<gene>
    <name evidence="1" type="ORF">RB614_40380</name>
</gene>
<evidence type="ECO:0000313" key="1">
    <source>
        <dbReference type="EMBL" id="MDQ7910767.1"/>
    </source>
</evidence>
<reference evidence="1 2" key="1">
    <citation type="submission" date="2023-08" db="EMBL/GenBank/DDBJ databases">
        <title>Phytohabitans sansha sp. nov., isolated from marine sediment.</title>
        <authorList>
            <person name="Zhao Y."/>
            <person name="Yi K."/>
        </authorList>
    </citation>
    <scope>NUCLEOTIDE SEQUENCE [LARGE SCALE GENOMIC DNA]</scope>
    <source>
        <strain evidence="1 2">ZYX-F-186</strain>
    </source>
</reference>
<organism evidence="1 2">
    <name type="scientific">Phytohabitans maris</name>
    <dbReference type="NCBI Taxonomy" id="3071409"/>
    <lineage>
        <taxon>Bacteria</taxon>
        <taxon>Bacillati</taxon>
        <taxon>Actinomycetota</taxon>
        <taxon>Actinomycetes</taxon>
        <taxon>Micromonosporales</taxon>
        <taxon>Micromonosporaceae</taxon>
    </lineage>
</organism>
<name>A0ABU0ZUV6_9ACTN</name>
<accession>A0ABU0ZUV6</accession>
<keyword evidence="2" id="KW-1185">Reference proteome</keyword>
<dbReference type="EMBL" id="JAVHUY010000062">
    <property type="protein sequence ID" value="MDQ7910767.1"/>
    <property type="molecule type" value="Genomic_DNA"/>
</dbReference>
<protein>
    <submittedName>
        <fullName evidence="1">Flavin reductase</fullName>
    </submittedName>
</protein>
<sequence length="74" mass="8528">MSEQHVPRRPEWTCQVCGQEWPCPPARTMLAEEHVRDRVSLGVYMAVQLGHAAGELNCASSSELYRRFVEWTRP</sequence>
<proteinExistence type="predicted"/>
<comment type="caution">
    <text evidence="1">The sequence shown here is derived from an EMBL/GenBank/DDBJ whole genome shotgun (WGS) entry which is preliminary data.</text>
</comment>
<dbReference type="Proteomes" id="UP001230908">
    <property type="component" value="Unassembled WGS sequence"/>
</dbReference>